<name>C4FDX4_9BIFI</name>
<gene>
    <name evidence="2" type="ORF">BIFANG_02512</name>
</gene>
<evidence type="ECO:0000313" key="3">
    <source>
        <dbReference type="Proteomes" id="UP000006408"/>
    </source>
</evidence>
<feature type="transmembrane region" description="Helical" evidence="1">
    <location>
        <begin position="7"/>
        <end position="26"/>
    </location>
</feature>
<keyword evidence="1" id="KW-0812">Transmembrane</keyword>
<dbReference type="eggNOG" id="ENOG5032JM6">
    <property type="taxonomic scope" value="Bacteria"/>
</dbReference>
<keyword evidence="1" id="KW-1133">Transmembrane helix</keyword>
<dbReference type="GeneID" id="42864797"/>
<keyword evidence="1" id="KW-0472">Membrane</keyword>
<dbReference type="AlphaFoldDB" id="C4FDX4"/>
<dbReference type="HOGENOM" id="CLU_2749633_0_0_11"/>
<sequence>MKLDKYAVFCMFGMVLAVFSLVFGILGKGIVAGSFGLATGGVCFAMLLLTKMPDDKPQGDAEDSDEPELD</sequence>
<organism evidence="2 3">
    <name type="scientific">Bifidobacterium angulatum DSM 20098 = JCM 7096</name>
    <dbReference type="NCBI Taxonomy" id="518635"/>
    <lineage>
        <taxon>Bacteria</taxon>
        <taxon>Bacillati</taxon>
        <taxon>Actinomycetota</taxon>
        <taxon>Actinomycetes</taxon>
        <taxon>Bifidobacteriales</taxon>
        <taxon>Bifidobacteriaceae</taxon>
        <taxon>Bifidobacterium</taxon>
    </lineage>
</organism>
<protein>
    <submittedName>
        <fullName evidence="2">Uncharacterized protein</fullName>
    </submittedName>
</protein>
<accession>C4FDX4</accession>
<proteinExistence type="predicted"/>
<comment type="caution">
    <text evidence="2">The sequence shown here is derived from an EMBL/GenBank/DDBJ whole genome shotgun (WGS) entry which is preliminary data.</text>
</comment>
<dbReference type="Proteomes" id="UP000006408">
    <property type="component" value="Unassembled WGS sequence"/>
</dbReference>
<dbReference type="KEGG" id="bang:BBAG_0444"/>
<keyword evidence="3" id="KW-1185">Reference proteome</keyword>
<evidence type="ECO:0000313" key="2">
    <source>
        <dbReference type="EMBL" id="EEP21155.1"/>
    </source>
</evidence>
<dbReference type="STRING" id="1683.Bang102_004450"/>
<dbReference type="RefSeq" id="WP_003825733.1">
    <property type="nucleotide sequence ID" value="NZ_AP012322.1"/>
</dbReference>
<dbReference type="EMBL" id="ABYS02000004">
    <property type="protein sequence ID" value="EEP21155.1"/>
    <property type="molecule type" value="Genomic_DNA"/>
</dbReference>
<dbReference type="PATRIC" id="fig|518635.17.peg.460"/>
<reference evidence="2" key="1">
    <citation type="submission" date="2009-04" db="EMBL/GenBank/DDBJ databases">
        <authorList>
            <person name="Weinstock G."/>
            <person name="Sodergren E."/>
            <person name="Clifton S."/>
            <person name="Fulton L."/>
            <person name="Fulton B."/>
            <person name="Courtney L."/>
            <person name="Fronick C."/>
            <person name="Harrison M."/>
            <person name="Strong C."/>
            <person name="Farmer C."/>
            <person name="Delahaunty K."/>
            <person name="Markovic C."/>
            <person name="Hall O."/>
            <person name="Minx P."/>
            <person name="Tomlinson C."/>
            <person name="Mitreva M."/>
            <person name="Nelson J."/>
            <person name="Hou S."/>
            <person name="Wollam A."/>
            <person name="Pepin K.H."/>
            <person name="Johnson M."/>
            <person name="Bhonagiri V."/>
            <person name="Nash W.E."/>
            <person name="Warren W."/>
            <person name="Chinwalla A."/>
            <person name="Mardis E.R."/>
            <person name="Wilson R.K."/>
        </authorList>
    </citation>
    <scope>NUCLEOTIDE SEQUENCE [LARGE SCALE GENOMIC DNA]</scope>
    <source>
        <strain evidence="2">DSM 20098</strain>
    </source>
</reference>
<feature type="transmembrane region" description="Helical" evidence="1">
    <location>
        <begin position="32"/>
        <end position="49"/>
    </location>
</feature>
<evidence type="ECO:0000256" key="1">
    <source>
        <dbReference type="SAM" id="Phobius"/>
    </source>
</evidence>